<dbReference type="GeneID" id="23860599"/>
<evidence type="ECO:0000313" key="1">
    <source>
        <dbReference type="EMBL" id="CBH14495.1"/>
    </source>
</evidence>
<name>C9ZYJ6_TRYB9</name>
<proteinExistence type="predicted"/>
<organism evidence="1 2">
    <name type="scientific">Trypanosoma brucei gambiense (strain MHOM/CI/86/DAL972)</name>
    <dbReference type="NCBI Taxonomy" id="679716"/>
    <lineage>
        <taxon>Eukaryota</taxon>
        <taxon>Discoba</taxon>
        <taxon>Euglenozoa</taxon>
        <taxon>Kinetoplastea</taxon>
        <taxon>Metakinetoplastina</taxon>
        <taxon>Trypanosomatida</taxon>
        <taxon>Trypanosomatidae</taxon>
        <taxon>Trypanosoma</taxon>
    </lineage>
</organism>
<gene>
    <name evidence="1" type="ORF">TbgDal_IX5710</name>
</gene>
<dbReference type="RefSeq" id="XP_011776761.1">
    <property type="nucleotide sequence ID" value="XM_011778459.1"/>
</dbReference>
<accession>C9ZYJ6</accession>
<protein>
    <submittedName>
        <fullName evidence="1">Uncharacterized protein</fullName>
    </submittedName>
</protein>
<sequence>MGFTTCAIIPIASSILSVAYFSFPNPLASAQLLIVLFESCSRNRSVVTLFGALVHAGSDADTKKCADASRRVDNCNLFPFGFAAASWGAAALPNEFCGSLFGSHLNSGFKRQTSHYIACAVKPPISRKNCGDN</sequence>
<reference evidence="2" key="1">
    <citation type="journal article" date="2010" name="PLoS Negl. Trop. Dis.">
        <title>The genome sequence of Trypanosoma brucei gambiense, causative agent of chronic human african trypanosomiasis.</title>
        <authorList>
            <person name="Jackson A.P."/>
            <person name="Sanders M."/>
            <person name="Berry A."/>
            <person name="McQuillan J."/>
            <person name="Aslett M.A."/>
            <person name="Quail M.A."/>
            <person name="Chukualim B."/>
            <person name="Capewell P."/>
            <person name="MacLeod A."/>
            <person name="Melville S.E."/>
            <person name="Gibson W."/>
            <person name="Barry J.D."/>
            <person name="Berriman M."/>
            <person name="Hertz-Fowler C."/>
        </authorList>
    </citation>
    <scope>NUCLEOTIDE SEQUENCE [LARGE SCALE GENOMIC DNA]</scope>
    <source>
        <strain evidence="2">MHOM/CI/86/DAL972</strain>
    </source>
</reference>
<dbReference type="EMBL" id="FN554972">
    <property type="protein sequence ID" value="CBH14495.1"/>
    <property type="molecule type" value="Genomic_DNA"/>
</dbReference>
<dbReference type="KEGG" id="tbg:TbgDal_IX5710"/>
<dbReference type="Proteomes" id="UP000002316">
    <property type="component" value="Chromosome 9"/>
</dbReference>
<evidence type="ECO:0000313" key="2">
    <source>
        <dbReference type="Proteomes" id="UP000002316"/>
    </source>
</evidence>
<dbReference type="AlphaFoldDB" id="C9ZYJ6"/>